<sequence>MLFCTKINDLQRVLENEMIQNTDREVAKFIREGLSLEEISRQQEEETGPYYEEVEDAIEKFSNKTENIEVMSAITLAQIYDFNPKEEILICFEMKDKFDGRAVTLSDFTKNFKTDTHVDCAIRLRDKEWRYQIKRYNSKHQNFTDEGIISYIKNVLVGYGNMSDTALILLLQPLEDAAISSLNFEKIHKALLAIAKSITFKEISLAFNANMKTLSLVRVFPKLEHGGVPLQMRSPKYQKIQEIWEDEMRKKKEQENT</sequence>
<dbReference type="AlphaFoldDB" id="A0A1G2PI96"/>
<reference evidence="1 2" key="1">
    <citation type="journal article" date="2016" name="Nat. Commun.">
        <title>Thousands of microbial genomes shed light on interconnected biogeochemical processes in an aquifer system.</title>
        <authorList>
            <person name="Anantharaman K."/>
            <person name="Brown C.T."/>
            <person name="Hug L.A."/>
            <person name="Sharon I."/>
            <person name="Castelle C.J."/>
            <person name="Probst A.J."/>
            <person name="Thomas B.C."/>
            <person name="Singh A."/>
            <person name="Wilkins M.J."/>
            <person name="Karaoz U."/>
            <person name="Brodie E.L."/>
            <person name="Williams K.H."/>
            <person name="Hubbard S.S."/>
            <person name="Banfield J.F."/>
        </authorList>
    </citation>
    <scope>NUCLEOTIDE SEQUENCE [LARGE SCALE GENOMIC DNA]</scope>
</reference>
<evidence type="ECO:0000313" key="1">
    <source>
        <dbReference type="EMBL" id="OHA47312.1"/>
    </source>
</evidence>
<proteinExistence type="predicted"/>
<name>A0A1G2PI96_9BACT</name>
<gene>
    <name evidence="1" type="ORF">A2828_04290</name>
</gene>
<evidence type="ECO:0000313" key="2">
    <source>
        <dbReference type="Proteomes" id="UP000178869"/>
    </source>
</evidence>
<accession>A0A1G2PI96</accession>
<organism evidence="1 2">
    <name type="scientific">Candidatus Terrybacteria bacterium RIFCSPHIGHO2_01_FULL_43_35</name>
    <dbReference type="NCBI Taxonomy" id="1802361"/>
    <lineage>
        <taxon>Bacteria</taxon>
        <taxon>Candidatus Terryibacteriota</taxon>
    </lineage>
</organism>
<dbReference type="Proteomes" id="UP000178869">
    <property type="component" value="Unassembled WGS sequence"/>
</dbReference>
<dbReference type="EMBL" id="MHSR01000003">
    <property type="protein sequence ID" value="OHA47312.1"/>
    <property type="molecule type" value="Genomic_DNA"/>
</dbReference>
<protein>
    <submittedName>
        <fullName evidence="1">Uncharacterized protein</fullName>
    </submittedName>
</protein>
<comment type="caution">
    <text evidence="1">The sequence shown here is derived from an EMBL/GenBank/DDBJ whole genome shotgun (WGS) entry which is preliminary data.</text>
</comment>